<accession>A0ABS4J8W8</accession>
<dbReference type="Proteomes" id="UP001519287">
    <property type="component" value="Unassembled WGS sequence"/>
</dbReference>
<protein>
    <submittedName>
        <fullName evidence="1">Uncharacterized protein</fullName>
    </submittedName>
</protein>
<evidence type="ECO:0000313" key="2">
    <source>
        <dbReference type="Proteomes" id="UP001519287"/>
    </source>
</evidence>
<gene>
    <name evidence="1" type="ORF">J2Z66_007158</name>
</gene>
<evidence type="ECO:0000313" key="1">
    <source>
        <dbReference type="EMBL" id="MBP1995516.1"/>
    </source>
</evidence>
<dbReference type="RefSeq" id="WP_209977312.1">
    <property type="nucleotide sequence ID" value="NZ_JAGGLB010000035.1"/>
</dbReference>
<comment type="caution">
    <text evidence="1">The sequence shown here is derived from an EMBL/GenBank/DDBJ whole genome shotgun (WGS) entry which is preliminary data.</text>
</comment>
<keyword evidence="2" id="KW-1185">Reference proteome</keyword>
<name>A0ABS4J8W8_9BACL</name>
<proteinExistence type="predicted"/>
<organism evidence="1 2">
    <name type="scientific">Paenibacillus eucommiae</name>
    <dbReference type="NCBI Taxonomy" id="1355755"/>
    <lineage>
        <taxon>Bacteria</taxon>
        <taxon>Bacillati</taxon>
        <taxon>Bacillota</taxon>
        <taxon>Bacilli</taxon>
        <taxon>Bacillales</taxon>
        <taxon>Paenibacillaceae</taxon>
        <taxon>Paenibacillus</taxon>
    </lineage>
</organism>
<dbReference type="EMBL" id="JAGGLB010000035">
    <property type="protein sequence ID" value="MBP1995516.1"/>
    <property type="molecule type" value="Genomic_DNA"/>
</dbReference>
<reference evidence="1 2" key="1">
    <citation type="submission" date="2021-03" db="EMBL/GenBank/DDBJ databases">
        <title>Genomic Encyclopedia of Type Strains, Phase IV (KMG-IV): sequencing the most valuable type-strain genomes for metagenomic binning, comparative biology and taxonomic classification.</title>
        <authorList>
            <person name="Goeker M."/>
        </authorList>
    </citation>
    <scope>NUCLEOTIDE SEQUENCE [LARGE SCALE GENOMIC DNA]</scope>
    <source>
        <strain evidence="1 2">DSM 26048</strain>
    </source>
</reference>
<sequence length="184" mass="20971">MIFEYKLTGLGWADGYIEIDKSECYFTASYLSNALNDFLDALLNIIPGCVPDDELKVSSSFEWEAEPAGTQWTLTRLEDGNIHVKVVFYSDLYLKFDPEIQVDSICSTNDFVNAVVKELEILIRTHGIIGYRKCWSNHDFPISSFLILKNFSLNNTHIEVTDYEHKGCQLVKTDLGDDIKLLLS</sequence>